<dbReference type="Gene3D" id="1.25.40.10">
    <property type="entry name" value="Tetratricopeptide repeat domain"/>
    <property type="match status" value="1"/>
</dbReference>
<accession>A0AAV1WTT6</accession>
<dbReference type="AlphaFoldDB" id="A0AAV1WTT6"/>
<organism evidence="1 2">
    <name type="scientific">Lupinus luteus</name>
    <name type="common">European yellow lupine</name>
    <dbReference type="NCBI Taxonomy" id="3873"/>
    <lineage>
        <taxon>Eukaryota</taxon>
        <taxon>Viridiplantae</taxon>
        <taxon>Streptophyta</taxon>
        <taxon>Embryophyta</taxon>
        <taxon>Tracheophyta</taxon>
        <taxon>Spermatophyta</taxon>
        <taxon>Magnoliopsida</taxon>
        <taxon>eudicotyledons</taxon>
        <taxon>Gunneridae</taxon>
        <taxon>Pentapetalae</taxon>
        <taxon>rosids</taxon>
        <taxon>fabids</taxon>
        <taxon>Fabales</taxon>
        <taxon>Fabaceae</taxon>
        <taxon>Papilionoideae</taxon>
        <taxon>50 kb inversion clade</taxon>
        <taxon>genistoids sensu lato</taxon>
        <taxon>core genistoids</taxon>
        <taxon>Genisteae</taxon>
        <taxon>Lupinus</taxon>
    </lineage>
</organism>
<dbReference type="InterPro" id="IPR011990">
    <property type="entry name" value="TPR-like_helical_dom_sf"/>
</dbReference>
<dbReference type="Proteomes" id="UP001497480">
    <property type="component" value="Unassembled WGS sequence"/>
</dbReference>
<comment type="caution">
    <text evidence="1">The sequence shown here is derived from an EMBL/GenBank/DDBJ whole genome shotgun (WGS) entry which is preliminary data.</text>
</comment>
<proteinExistence type="predicted"/>
<reference evidence="1 2" key="1">
    <citation type="submission" date="2024-03" db="EMBL/GenBank/DDBJ databases">
        <authorList>
            <person name="Martinez-Hernandez J."/>
        </authorList>
    </citation>
    <scope>NUCLEOTIDE SEQUENCE [LARGE SCALE GENOMIC DNA]</scope>
</reference>
<evidence type="ECO:0000313" key="2">
    <source>
        <dbReference type="Proteomes" id="UP001497480"/>
    </source>
</evidence>
<dbReference type="PANTHER" id="PTHR47931:SF2">
    <property type="entry name" value="OS01G0228400 PROTEIN"/>
    <property type="match status" value="1"/>
</dbReference>
<evidence type="ECO:0000313" key="1">
    <source>
        <dbReference type="EMBL" id="CAL0312481.1"/>
    </source>
</evidence>
<name>A0AAV1WTT6_LUPLU</name>
<gene>
    <name evidence="1" type="ORF">LLUT_LOCUS13541</name>
</gene>
<dbReference type="PANTHER" id="PTHR47931">
    <property type="entry name" value="OS01G0228400 PROTEIN"/>
    <property type="match status" value="1"/>
</dbReference>
<sequence length="133" mass="15195">MDSRQKGALMNNKSVEDVSVVELQQYKNQRKTNSSPKETANQSRCLICIRKNSCETVHSRTKLMNTLIGKGKPHEAQAIFNSLTEEGHRPTLITYTTLVAALTRQKRFKSILSLLSLLSENEGIWMQTNNYYF</sequence>
<protein>
    <recommendedName>
        <fullName evidence="3">Pentatricopeptide repeat-containing protein</fullName>
    </recommendedName>
</protein>
<dbReference type="EMBL" id="CAXHTB010000009">
    <property type="protein sequence ID" value="CAL0312481.1"/>
    <property type="molecule type" value="Genomic_DNA"/>
</dbReference>
<keyword evidence="2" id="KW-1185">Reference proteome</keyword>
<evidence type="ECO:0008006" key="3">
    <source>
        <dbReference type="Google" id="ProtNLM"/>
    </source>
</evidence>